<name>A0ABX5KSA8_9BURK</name>
<dbReference type="RefSeq" id="WP_116610271.1">
    <property type="nucleotide sequence ID" value="NZ_QEOB01000003.1"/>
</dbReference>
<proteinExistence type="predicted"/>
<dbReference type="Proteomes" id="UP000245712">
    <property type="component" value="Unassembled WGS sequence"/>
</dbReference>
<comment type="caution">
    <text evidence="1">The sequence shown here is derived from an EMBL/GenBank/DDBJ whole genome shotgun (WGS) entry which is preliminary data.</text>
</comment>
<keyword evidence="2" id="KW-1185">Reference proteome</keyword>
<sequence length="506" mass="55385">MYTLHIPDAVFSSTTVAGLFAIFNDVQVRSTETSHIRLAGAAAGERITRYNGRLVLRMPGTARSIVTETLLEIRNSAAFRCSDGSLRAPWEIPVRDWNVLFDFVETCRKPEALLCTDQIDVAVQEARARGARFSLSDLCLETLERLFGFGYCGPQLAGTEERHSRHSLHVAYALLANLPVPEDVLQDYRSDPQAFRYAEWGDVLMRVPALRGAIAHGKLRTIESAMRHNGKTIDAVNADAIVALAAHLELDPAYSAAEDALHAAGLIDDLSLPDCFQQSVDVGQPVSPLAARVRERVAQAVRKRSIDHADSELAAGRISRRTHRHRCDIARLEEGRHTFEHGNRLARALAGRDMQVLLDVLDTPDERNLASKAAFQEVLGVKLTGLRGVARRRAVFALCGYDATQQAQWERQAAQGKIEADAGRELADARAAAARARYVGPHASEISGAEHVDIAIRDGYSKIEGFRRGAAMTYALVRGSERTARRLSAKDGTLAYARAILAGLAA</sequence>
<organism evidence="1 2">
    <name type="scientific">Paraburkholderia unamae</name>
    <dbReference type="NCBI Taxonomy" id="219649"/>
    <lineage>
        <taxon>Bacteria</taxon>
        <taxon>Pseudomonadati</taxon>
        <taxon>Pseudomonadota</taxon>
        <taxon>Betaproteobacteria</taxon>
        <taxon>Burkholderiales</taxon>
        <taxon>Burkholderiaceae</taxon>
        <taxon>Paraburkholderia</taxon>
    </lineage>
</organism>
<dbReference type="EMBL" id="QEOB01000003">
    <property type="protein sequence ID" value="PVX85767.1"/>
    <property type="molecule type" value="Genomic_DNA"/>
</dbReference>
<protein>
    <submittedName>
        <fullName evidence="1">Uncharacterized protein</fullName>
    </submittedName>
</protein>
<evidence type="ECO:0000313" key="1">
    <source>
        <dbReference type="EMBL" id="PVX85767.1"/>
    </source>
</evidence>
<gene>
    <name evidence="1" type="ORF">C7402_103345</name>
</gene>
<evidence type="ECO:0000313" key="2">
    <source>
        <dbReference type="Proteomes" id="UP000245712"/>
    </source>
</evidence>
<accession>A0ABX5KSA8</accession>
<reference evidence="1 2" key="1">
    <citation type="submission" date="2018-05" db="EMBL/GenBank/DDBJ databases">
        <title>Genomic Encyclopedia of Type Strains, Phase IV (KMG-V): Genome sequencing to study the core and pangenomes of soil and plant-associated prokaryotes.</title>
        <authorList>
            <person name="Whitman W."/>
        </authorList>
    </citation>
    <scope>NUCLEOTIDE SEQUENCE [LARGE SCALE GENOMIC DNA]</scope>
    <source>
        <strain evidence="1 2">SCZa-39</strain>
    </source>
</reference>